<sequence length="227" mass="25505">MLRDLRVSGHEPLLGLRQGVLLLARAPENCGHTHCALQPPNDASQAWQKHKRLCKIYQRQAKGEEVATDSFCGLCGKTDGPLKKTACCKKTVCDDYGNYRPFSYGNDSCARNHDRYTRCCYHYNERHPGSDSVSCDKCSNSHDAEIEAWYMTNNFNFQDDIERATPPSFQPAQCSKCQRPMKLNCEAHSYGRDGHECQRCMAGLMGSTPASNIFAMDGIPVQMPGRR</sequence>
<accession>A0A165NLD4</accession>
<protein>
    <submittedName>
        <fullName evidence="1">Uncharacterized protein</fullName>
    </submittedName>
</protein>
<keyword evidence="2" id="KW-1185">Reference proteome</keyword>
<dbReference type="EMBL" id="KV425897">
    <property type="protein sequence ID" value="KZW00906.1"/>
    <property type="molecule type" value="Genomic_DNA"/>
</dbReference>
<name>A0A165NLD4_EXIGL</name>
<organism evidence="1 2">
    <name type="scientific">Exidia glandulosa HHB12029</name>
    <dbReference type="NCBI Taxonomy" id="1314781"/>
    <lineage>
        <taxon>Eukaryota</taxon>
        <taxon>Fungi</taxon>
        <taxon>Dikarya</taxon>
        <taxon>Basidiomycota</taxon>
        <taxon>Agaricomycotina</taxon>
        <taxon>Agaricomycetes</taxon>
        <taxon>Auriculariales</taxon>
        <taxon>Exidiaceae</taxon>
        <taxon>Exidia</taxon>
    </lineage>
</organism>
<dbReference type="InParanoid" id="A0A165NLD4"/>
<dbReference type="Proteomes" id="UP000077266">
    <property type="component" value="Unassembled WGS sequence"/>
</dbReference>
<dbReference type="OrthoDB" id="4851849at2759"/>
<dbReference type="AlphaFoldDB" id="A0A165NLD4"/>
<proteinExistence type="predicted"/>
<evidence type="ECO:0000313" key="2">
    <source>
        <dbReference type="Proteomes" id="UP000077266"/>
    </source>
</evidence>
<evidence type="ECO:0000313" key="1">
    <source>
        <dbReference type="EMBL" id="KZW00906.1"/>
    </source>
</evidence>
<reference evidence="1 2" key="1">
    <citation type="journal article" date="2016" name="Mol. Biol. Evol.">
        <title>Comparative Genomics of Early-Diverging Mushroom-Forming Fungi Provides Insights into the Origins of Lignocellulose Decay Capabilities.</title>
        <authorList>
            <person name="Nagy L.G."/>
            <person name="Riley R."/>
            <person name="Tritt A."/>
            <person name="Adam C."/>
            <person name="Daum C."/>
            <person name="Floudas D."/>
            <person name="Sun H."/>
            <person name="Yadav J.S."/>
            <person name="Pangilinan J."/>
            <person name="Larsson K.H."/>
            <person name="Matsuura K."/>
            <person name="Barry K."/>
            <person name="Labutti K."/>
            <person name="Kuo R."/>
            <person name="Ohm R.A."/>
            <person name="Bhattacharya S.S."/>
            <person name="Shirouzu T."/>
            <person name="Yoshinaga Y."/>
            <person name="Martin F.M."/>
            <person name="Grigoriev I.V."/>
            <person name="Hibbett D.S."/>
        </authorList>
    </citation>
    <scope>NUCLEOTIDE SEQUENCE [LARGE SCALE GENOMIC DNA]</scope>
    <source>
        <strain evidence="1 2">HHB12029</strain>
    </source>
</reference>
<gene>
    <name evidence="1" type="ORF">EXIGLDRAFT_745337</name>
</gene>